<evidence type="ECO:0000313" key="2">
    <source>
        <dbReference type="Proteomes" id="UP000187191"/>
    </source>
</evidence>
<organism evidence="1 2">
    <name type="scientific">Streptomyces alfalfae</name>
    <dbReference type="NCBI Taxonomy" id="1642299"/>
    <lineage>
        <taxon>Bacteria</taxon>
        <taxon>Bacillati</taxon>
        <taxon>Actinomycetota</taxon>
        <taxon>Actinomycetes</taxon>
        <taxon>Kitasatosporales</taxon>
        <taxon>Streptomycetaceae</taxon>
        <taxon>Streptomyces</taxon>
    </lineage>
</organism>
<accession>A0ABM6GWF1</accession>
<keyword evidence="2" id="KW-1185">Reference proteome</keyword>
<dbReference type="EMBL" id="CP015588">
    <property type="protein sequence ID" value="APY88202.1"/>
    <property type="molecule type" value="Genomic_DNA"/>
</dbReference>
<name>A0ABM6GWF1_9ACTN</name>
<dbReference type="RefSeq" id="WP_076686164.1">
    <property type="nucleotide sequence ID" value="NZ_CP015588.1"/>
</dbReference>
<protein>
    <submittedName>
        <fullName evidence="1">Uncharacterized protein</fullName>
    </submittedName>
</protein>
<dbReference type="Proteomes" id="UP000187191">
    <property type="component" value="Chromosome"/>
</dbReference>
<sequence>MTRRCTRGHFIPATAETTACHCTLRPRRPRHRRYYFGSDLWGQNLAARRKVIRTVTLTGSYL</sequence>
<reference evidence="1 2" key="1">
    <citation type="submission" date="2016-05" db="EMBL/GenBank/DDBJ databases">
        <authorList>
            <person name="Gu J."/>
        </authorList>
    </citation>
    <scope>NUCLEOTIDE SEQUENCE [LARGE SCALE GENOMIC DNA]</scope>
    <source>
        <strain evidence="1 2">ACCC40021</strain>
    </source>
</reference>
<evidence type="ECO:0000313" key="1">
    <source>
        <dbReference type="EMBL" id="APY88202.1"/>
    </source>
</evidence>
<proteinExistence type="predicted"/>
<gene>
    <name evidence="1" type="ORF">A7J05_23160</name>
</gene>